<dbReference type="GO" id="GO:0016616">
    <property type="term" value="F:oxidoreductase activity, acting on the CH-OH group of donors, NAD or NADP as acceptor"/>
    <property type="evidence" value="ECO:0007669"/>
    <property type="project" value="TreeGrafter"/>
</dbReference>
<evidence type="ECO:0000256" key="2">
    <source>
        <dbReference type="ARBA" id="ARBA00022857"/>
    </source>
</evidence>
<dbReference type="PANTHER" id="PTHR24322:SF736">
    <property type="entry name" value="RETINOL DEHYDROGENASE 10"/>
    <property type="match status" value="1"/>
</dbReference>
<dbReference type="SUPFAM" id="SSF51735">
    <property type="entry name" value="NAD(P)-binding Rossmann-fold domains"/>
    <property type="match status" value="1"/>
</dbReference>
<keyword evidence="7" id="KW-1185">Reference proteome</keyword>
<keyword evidence="2" id="KW-0521">NADP</keyword>
<dbReference type="SMART" id="SM00822">
    <property type="entry name" value="PKS_KR"/>
    <property type="match status" value="1"/>
</dbReference>
<dbReference type="RefSeq" id="XP_060279871.1">
    <property type="nucleotide sequence ID" value="XM_060422691.1"/>
</dbReference>
<dbReference type="PRINTS" id="PR00080">
    <property type="entry name" value="SDRFAMILY"/>
</dbReference>
<evidence type="ECO:0000256" key="4">
    <source>
        <dbReference type="RuleBase" id="RU000363"/>
    </source>
</evidence>
<organism evidence="6 7">
    <name type="scientific">Phialemonium atrogriseum</name>
    <dbReference type="NCBI Taxonomy" id="1093897"/>
    <lineage>
        <taxon>Eukaryota</taxon>
        <taxon>Fungi</taxon>
        <taxon>Dikarya</taxon>
        <taxon>Ascomycota</taxon>
        <taxon>Pezizomycotina</taxon>
        <taxon>Sordariomycetes</taxon>
        <taxon>Sordariomycetidae</taxon>
        <taxon>Cephalothecales</taxon>
        <taxon>Cephalothecaceae</taxon>
        <taxon>Phialemonium</taxon>
    </lineage>
</organism>
<dbReference type="Pfam" id="PF00106">
    <property type="entry name" value="adh_short"/>
    <property type="match status" value="1"/>
</dbReference>
<dbReference type="AlphaFoldDB" id="A0AAJ0BSF8"/>
<dbReference type="PRINTS" id="PR00081">
    <property type="entry name" value="GDHRDH"/>
</dbReference>
<comment type="similarity">
    <text evidence="1 4">Belongs to the short-chain dehydrogenases/reductases (SDR) family.</text>
</comment>
<comment type="caution">
    <text evidence="6">The sequence shown here is derived from an EMBL/GenBank/DDBJ whole genome shotgun (WGS) entry which is preliminary data.</text>
</comment>
<feature type="domain" description="Ketoreductase" evidence="5">
    <location>
        <begin position="97"/>
        <end position="286"/>
    </location>
</feature>
<name>A0AAJ0BSF8_9PEZI</name>
<gene>
    <name evidence="6" type="ORF">QBC33DRAFT_213246</name>
</gene>
<proteinExistence type="inferred from homology"/>
<protein>
    <recommendedName>
        <fullName evidence="5">Ketoreductase domain-containing protein</fullName>
    </recommendedName>
</protein>
<sequence>MSLLPREGLTLDFLASGIRKSLLNPNLTLPAALGILLSTTSHWPSTLERIPISLPPWAKATAYSLAATSALLSLTEHLNHGFANNWTSDPSWDWSREIVLITGGSSGIGATVAQKLLRAHPATTLVIIDFAPLAWTPPPPPPAEGGRVRFFQCDLSDAAALRRVCDAVRTEVGDPTVLVNNAGLCRGFSVTEGTYADIEVTVRTNLVAPFLLVKEFLPAMVEKDHGHIVNISSMSAVIPPARMADYAATKAGLAALHESLQLELKNIHGARRVRMTLAMFSFIRTPLLRGETRQWNFFFPLLHVETVAEAIVEALLSGHGRTIYLPKIMRYVSILVRWHSRKALILQETNQLWLN</sequence>
<evidence type="ECO:0000259" key="5">
    <source>
        <dbReference type="SMART" id="SM00822"/>
    </source>
</evidence>
<dbReference type="InterPro" id="IPR057326">
    <property type="entry name" value="KR_dom"/>
</dbReference>
<dbReference type="InterPro" id="IPR036291">
    <property type="entry name" value="NAD(P)-bd_dom_sf"/>
</dbReference>
<dbReference type="Proteomes" id="UP001244011">
    <property type="component" value="Unassembled WGS sequence"/>
</dbReference>
<evidence type="ECO:0000313" key="7">
    <source>
        <dbReference type="Proteomes" id="UP001244011"/>
    </source>
</evidence>
<keyword evidence="3" id="KW-0560">Oxidoreductase</keyword>
<dbReference type="PANTHER" id="PTHR24322">
    <property type="entry name" value="PKSB"/>
    <property type="match status" value="1"/>
</dbReference>
<dbReference type="GeneID" id="85305878"/>
<dbReference type="Gene3D" id="3.40.50.720">
    <property type="entry name" value="NAD(P)-binding Rossmann-like Domain"/>
    <property type="match status" value="1"/>
</dbReference>
<evidence type="ECO:0000313" key="6">
    <source>
        <dbReference type="EMBL" id="KAK1763658.1"/>
    </source>
</evidence>
<dbReference type="InterPro" id="IPR020904">
    <property type="entry name" value="Sc_DH/Rdtase_CS"/>
</dbReference>
<reference evidence="6" key="1">
    <citation type="submission" date="2023-06" db="EMBL/GenBank/DDBJ databases">
        <title>Genome-scale phylogeny and comparative genomics of the fungal order Sordariales.</title>
        <authorList>
            <consortium name="Lawrence Berkeley National Laboratory"/>
            <person name="Hensen N."/>
            <person name="Bonometti L."/>
            <person name="Westerberg I."/>
            <person name="Brannstrom I.O."/>
            <person name="Guillou S."/>
            <person name="Cros-Aarteil S."/>
            <person name="Calhoun S."/>
            <person name="Haridas S."/>
            <person name="Kuo A."/>
            <person name="Mondo S."/>
            <person name="Pangilinan J."/>
            <person name="Riley R."/>
            <person name="Labutti K."/>
            <person name="Andreopoulos B."/>
            <person name="Lipzen A."/>
            <person name="Chen C."/>
            <person name="Yanf M."/>
            <person name="Daum C."/>
            <person name="Ng V."/>
            <person name="Clum A."/>
            <person name="Steindorff A."/>
            <person name="Ohm R."/>
            <person name="Martin F."/>
            <person name="Silar P."/>
            <person name="Natvig D."/>
            <person name="Lalanne C."/>
            <person name="Gautier V."/>
            <person name="Ament-Velasquez S.L."/>
            <person name="Kruys A."/>
            <person name="Hutchinson M.I."/>
            <person name="Powell A.J."/>
            <person name="Barry K."/>
            <person name="Miller A.N."/>
            <person name="Grigoriev I.V."/>
            <person name="Debuchy R."/>
            <person name="Gladieux P."/>
            <person name="Thoren M.H."/>
            <person name="Johannesson H."/>
        </authorList>
    </citation>
    <scope>NUCLEOTIDE SEQUENCE</scope>
    <source>
        <strain evidence="6">8032-3</strain>
    </source>
</reference>
<evidence type="ECO:0000256" key="1">
    <source>
        <dbReference type="ARBA" id="ARBA00006484"/>
    </source>
</evidence>
<evidence type="ECO:0000256" key="3">
    <source>
        <dbReference type="ARBA" id="ARBA00023002"/>
    </source>
</evidence>
<dbReference type="EMBL" id="MU839025">
    <property type="protein sequence ID" value="KAK1763658.1"/>
    <property type="molecule type" value="Genomic_DNA"/>
</dbReference>
<dbReference type="InterPro" id="IPR002347">
    <property type="entry name" value="SDR_fam"/>
</dbReference>
<dbReference type="PROSITE" id="PS00061">
    <property type="entry name" value="ADH_SHORT"/>
    <property type="match status" value="1"/>
</dbReference>
<accession>A0AAJ0BSF8</accession>